<evidence type="ECO:0000256" key="2">
    <source>
        <dbReference type="SAM" id="Phobius"/>
    </source>
</evidence>
<dbReference type="Pfam" id="PF02325">
    <property type="entry name" value="CCB3_YggT"/>
    <property type="match status" value="1"/>
</dbReference>
<evidence type="ECO:0000313" key="4">
    <source>
        <dbReference type="Proteomes" id="UP000003987"/>
    </source>
</evidence>
<dbReference type="Proteomes" id="UP000003987">
    <property type="component" value="Unassembled WGS sequence"/>
</dbReference>
<dbReference type="PANTHER" id="PTHR33219:SF14">
    <property type="entry name" value="PROTEIN COFACTOR ASSEMBLY OF COMPLEX C SUBUNIT B CCB3, CHLOROPLASTIC-RELATED"/>
    <property type="match status" value="1"/>
</dbReference>
<accession>C7XTD7</accession>
<protein>
    <submittedName>
        <fullName evidence="3">YGGT family protein</fullName>
    </submittedName>
</protein>
<dbReference type="GO" id="GO:0016020">
    <property type="term" value="C:membrane"/>
    <property type="evidence" value="ECO:0007669"/>
    <property type="project" value="InterPro"/>
</dbReference>
<name>C7XTD7_9LACO</name>
<dbReference type="PANTHER" id="PTHR33219">
    <property type="entry name" value="YLMG HOMOLOG PROTEIN 2, CHLOROPLASTIC"/>
    <property type="match status" value="1"/>
</dbReference>
<keyword evidence="2" id="KW-0472">Membrane</keyword>
<evidence type="ECO:0000256" key="1">
    <source>
        <dbReference type="ARBA" id="ARBA00010894"/>
    </source>
</evidence>
<dbReference type="HOGENOM" id="CLU_136788_4_3_9"/>
<proteinExistence type="inferred from homology"/>
<comment type="similarity">
    <text evidence="1">Belongs to the YggT family.</text>
</comment>
<keyword evidence="2" id="KW-1133">Transmembrane helix</keyword>
<organism evidence="3 4">
    <name type="scientific">Limosilactobacillus coleohominis 101-4-CHN</name>
    <dbReference type="NCBI Taxonomy" id="575594"/>
    <lineage>
        <taxon>Bacteria</taxon>
        <taxon>Bacillati</taxon>
        <taxon>Bacillota</taxon>
        <taxon>Bacilli</taxon>
        <taxon>Lactobacillales</taxon>
        <taxon>Lactobacillaceae</taxon>
        <taxon>Limosilactobacillus</taxon>
    </lineage>
</organism>
<gene>
    <name evidence="3" type="ORF">HMPREF0501_00022</name>
</gene>
<dbReference type="EMBL" id="GG698802">
    <property type="protein sequence ID" value="EEU30617.1"/>
    <property type="molecule type" value="Genomic_DNA"/>
</dbReference>
<dbReference type="AlphaFoldDB" id="C7XTD7"/>
<dbReference type="STRING" id="575594.HMPREF0501_00022"/>
<reference evidence="3 4" key="1">
    <citation type="submission" date="2009-06" db="EMBL/GenBank/DDBJ databases">
        <title>The Genome Sequence of Lactobacillus coleohominis strain 101-4-CHN.</title>
        <authorList>
            <consortium name="The Broad Institute Genome Sequencing Platform"/>
            <person name="Ward D."/>
            <person name="Young S.K."/>
            <person name="Zeng Q."/>
            <person name="Koehrsen M."/>
            <person name="Alvarado L."/>
            <person name="Berlin A."/>
            <person name="Borenstein D."/>
            <person name="Chen Z."/>
            <person name="Engels R."/>
            <person name="Freedman E."/>
            <person name="Gellesch M."/>
            <person name="Goldberg J."/>
            <person name="Griggs A."/>
            <person name="Gujja S."/>
            <person name="Heiman D."/>
            <person name="Hepburn T."/>
            <person name="Howarth C."/>
            <person name="Jen D."/>
            <person name="Larson L."/>
            <person name="Lewis B."/>
            <person name="Mehta T."/>
            <person name="Park D."/>
            <person name="Pearson M."/>
            <person name="Roberts A."/>
            <person name="Saif S."/>
            <person name="Shea T."/>
            <person name="Shenoy N."/>
            <person name="Sisk P."/>
            <person name="Stolte C."/>
            <person name="Sykes S."/>
            <person name="Walk T."/>
            <person name="White J."/>
            <person name="Yandava C."/>
            <person name="Liu Y."/>
            <person name="Xu Q."/>
            <person name="Lander E."/>
            <person name="Nusbaum C."/>
            <person name="Galagan J."/>
            <person name="Birren B."/>
        </authorList>
    </citation>
    <scope>NUCLEOTIDE SEQUENCE [LARGE SCALE GENOMIC DNA]</scope>
    <source>
        <strain evidence="3 4">101-4-CHN</strain>
    </source>
</reference>
<evidence type="ECO:0000313" key="3">
    <source>
        <dbReference type="EMBL" id="EEU30617.1"/>
    </source>
</evidence>
<keyword evidence="4" id="KW-1185">Reference proteome</keyword>
<dbReference type="InterPro" id="IPR003425">
    <property type="entry name" value="CCB3/YggT"/>
</dbReference>
<feature type="transmembrane region" description="Helical" evidence="2">
    <location>
        <begin position="12"/>
        <end position="31"/>
    </location>
</feature>
<sequence>MIGFIVWAVNSLINLYVFLIVIWCLLSWFPGASQSSLGRFLNQLVHPYLSVFERIIPPLGGVSFAPIVAVLVLWFAQRGVQMLSLLVR</sequence>
<feature type="transmembrane region" description="Helical" evidence="2">
    <location>
        <begin position="55"/>
        <end position="76"/>
    </location>
</feature>
<keyword evidence="2" id="KW-0812">Transmembrane</keyword>